<feature type="transmembrane region" description="Helical" evidence="1">
    <location>
        <begin position="44"/>
        <end position="62"/>
    </location>
</feature>
<organism evidence="2 3">
    <name type="scientific">Molorchus minor</name>
    <dbReference type="NCBI Taxonomy" id="1323400"/>
    <lineage>
        <taxon>Eukaryota</taxon>
        <taxon>Metazoa</taxon>
        <taxon>Ecdysozoa</taxon>
        <taxon>Arthropoda</taxon>
        <taxon>Hexapoda</taxon>
        <taxon>Insecta</taxon>
        <taxon>Pterygota</taxon>
        <taxon>Neoptera</taxon>
        <taxon>Endopterygota</taxon>
        <taxon>Coleoptera</taxon>
        <taxon>Polyphaga</taxon>
        <taxon>Cucujiformia</taxon>
        <taxon>Chrysomeloidea</taxon>
        <taxon>Cerambycidae</taxon>
        <taxon>Lamiinae</taxon>
        <taxon>Monochamini</taxon>
        <taxon>Molorchus</taxon>
    </lineage>
</organism>
<evidence type="ECO:0000313" key="3">
    <source>
        <dbReference type="Proteomes" id="UP001162164"/>
    </source>
</evidence>
<reference evidence="2" key="1">
    <citation type="journal article" date="2023" name="Insect Mol. Biol.">
        <title>Genome sequencing provides insights into the evolution of gene families encoding plant cell wall-degrading enzymes in longhorned beetles.</title>
        <authorList>
            <person name="Shin N.R."/>
            <person name="Okamura Y."/>
            <person name="Kirsch R."/>
            <person name="Pauchet Y."/>
        </authorList>
    </citation>
    <scope>NUCLEOTIDE SEQUENCE</scope>
    <source>
        <strain evidence="2">MMC_N1</strain>
    </source>
</reference>
<evidence type="ECO:0000313" key="2">
    <source>
        <dbReference type="EMBL" id="KAJ8981815.1"/>
    </source>
</evidence>
<feature type="transmembrane region" description="Helical" evidence="1">
    <location>
        <begin position="20"/>
        <end position="37"/>
    </location>
</feature>
<gene>
    <name evidence="2" type="ORF">NQ317_007401</name>
</gene>
<dbReference type="EMBL" id="JAPWTJ010000162">
    <property type="protein sequence ID" value="KAJ8981815.1"/>
    <property type="molecule type" value="Genomic_DNA"/>
</dbReference>
<evidence type="ECO:0000256" key="1">
    <source>
        <dbReference type="SAM" id="Phobius"/>
    </source>
</evidence>
<comment type="caution">
    <text evidence="2">The sequence shown here is derived from an EMBL/GenBank/DDBJ whole genome shotgun (WGS) entry which is preliminary data.</text>
</comment>
<dbReference type="Proteomes" id="UP001162164">
    <property type="component" value="Unassembled WGS sequence"/>
</dbReference>
<keyword evidence="1" id="KW-1133">Transmembrane helix</keyword>
<sequence length="183" mass="20667">MFRLNTDEPERHSEVEHRHMTYWLKAALFAITIGFAKAHHFIQLIILAGLGLAGLWMIHILAQDFTNVQSSGGDTKIFKRAIQDGTSAQINWEIVLSRDPASCARSFLCQLAAADETSLTKEEKVMVEVTRTAAEQATWAGKQLQEALNNGEKVDRPSQCMKIYKYCPYTSQMMMALLRVFGR</sequence>
<name>A0ABQ9JWZ7_9CUCU</name>
<keyword evidence="1" id="KW-0812">Transmembrane</keyword>
<protein>
    <submittedName>
        <fullName evidence="2">Uncharacterized protein</fullName>
    </submittedName>
</protein>
<keyword evidence="1" id="KW-0472">Membrane</keyword>
<accession>A0ABQ9JWZ7</accession>
<keyword evidence="3" id="KW-1185">Reference proteome</keyword>
<proteinExistence type="predicted"/>